<name>A0A4R2EW44_9BACT</name>
<proteinExistence type="predicted"/>
<accession>A0A4R2EW44</accession>
<reference evidence="1 2" key="1">
    <citation type="submission" date="2019-03" db="EMBL/GenBank/DDBJ databases">
        <title>Genomic Encyclopedia of Archaeal and Bacterial Type Strains, Phase II (KMG-II): from individual species to whole genera.</title>
        <authorList>
            <person name="Goeker M."/>
        </authorList>
    </citation>
    <scope>NUCLEOTIDE SEQUENCE [LARGE SCALE GENOMIC DNA]</scope>
    <source>
        <strain evidence="1 2">RL-C</strain>
    </source>
</reference>
<dbReference type="Proteomes" id="UP000294830">
    <property type="component" value="Unassembled WGS sequence"/>
</dbReference>
<evidence type="ECO:0000313" key="2">
    <source>
        <dbReference type="Proteomes" id="UP000294830"/>
    </source>
</evidence>
<evidence type="ECO:0008006" key="3">
    <source>
        <dbReference type="Google" id="ProtNLM"/>
    </source>
</evidence>
<dbReference type="AlphaFoldDB" id="A0A4R2EW44"/>
<comment type="caution">
    <text evidence="1">The sequence shown here is derived from an EMBL/GenBank/DDBJ whole genome shotgun (WGS) entry which is preliminary data.</text>
</comment>
<gene>
    <name evidence="1" type="ORF">CLV25_101483</name>
</gene>
<dbReference type="EMBL" id="SLWB01000001">
    <property type="protein sequence ID" value="TCN73262.1"/>
    <property type="molecule type" value="Genomic_DNA"/>
</dbReference>
<dbReference type="RefSeq" id="WP_131838036.1">
    <property type="nucleotide sequence ID" value="NZ_SLWB01000001.1"/>
</dbReference>
<sequence>MRRFFYLIFLSTITILTAQGQNSSHDPIKQMVEYLLNVNAELPTDVEELSNHFEALRANPVCINIPTDENLEKLLLLSDFQIESLAEYIAANGDVKSLNELQYVPGFDAELTTLIAPFITTTIPTKKHISLADLKKIRSNFMARSTLITQNSKGFNDTSSNRFLGSKPQYAFASNISLGKSIFINIHSEKDAGERATISKGGFDSFGGSVMAVEPTKHIGKLIVGDYRINLGQGLLSWSGFSTSKSSDPTLLRKKPNLSAFKSFDEINFYRGIATEINYKPISLAVAASNRWIDGHPSTSDSLGIVILPSGLHRTSSEIQDRSSIQQRMFASKISYTYKQSNICMNFFSKETSTKSLKECEQGSSIDFYGKWKKHTAFGEVAIDQDKNISMFAGATIKLSYQAFLTASYRKYPKAFSIKSNNAFGENSNASNEEGLYLGIKISPKYKYSVLGYVDMFQASAPKYRTSKPSDGTEAGISASGAITPLIESRIRLRYKTKEMDVRQPNGSYTLTERVNSYKGDAKLRYIPDKKLEIGLSGAISSYSTESQRSKLGYLAYADFQFEFSKVPFRLYTRFAAFDAPSWDVALYCYENDLPGMYASSAFYQAGNRAYLMVRAKLRNKLNLWLKLAETFYSSSTTSIGEGIDKISGNRKTEIKLQATLDL</sequence>
<dbReference type="OrthoDB" id="9766750at2"/>
<organism evidence="1 2">
    <name type="scientific">Acetobacteroides hydrogenigenes</name>
    <dbReference type="NCBI Taxonomy" id="979970"/>
    <lineage>
        <taxon>Bacteria</taxon>
        <taxon>Pseudomonadati</taxon>
        <taxon>Bacteroidota</taxon>
        <taxon>Bacteroidia</taxon>
        <taxon>Bacteroidales</taxon>
        <taxon>Rikenellaceae</taxon>
        <taxon>Acetobacteroides</taxon>
    </lineage>
</organism>
<protein>
    <recommendedName>
        <fullName evidence="3">Helix-hairpin-helix protein</fullName>
    </recommendedName>
</protein>
<keyword evidence="2" id="KW-1185">Reference proteome</keyword>
<evidence type="ECO:0000313" key="1">
    <source>
        <dbReference type="EMBL" id="TCN73262.1"/>
    </source>
</evidence>